<feature type="chain" id="PRO_5030053712" description="PsbP C-terminal domain-containing protein" evidence="1">
    <location>
        <begin position="23"/>
        <end position="342"/>
    </location>
</feature>
<evidence type="ECO:0008006" key="4">
    <source>
        <dbReference type="Google" id="ProtNLM"/>
    </source>
</evidence>
<feature type="signal peptide" evidence="1">
    <location>
        <begin position="1"/>
        <end position="22"/>
    </location>
</feature>
<sequence>MRRFVLLCAALLCALGFTPSRADDAPTATPDPNALSNSVIYWDVGLALNYPAAWQAPLFTNGQLLLGADPLAALNGTVEQPVVALRLIEPSAEFDLPKGSDLAEIALHVNLTVGNSLIVHKSGKTSLADLDAGFVEVENPERRLLGQTIVALLPDGRYVALSGVSPNEQWANFVVTFFEMRKTARLLSARDVTAPPLGTQTATFAGLAFRLPQGWRAERIAEHIAAYHAPESALYFEGGLANGALLIVVRLDNLPEAGTFRQKALRILDLSDSAPLSQEQLSGRPALRYEEFSPISQQHIASLVIERAVGRYLLIRWSTPLAFYTAYQPLYRAILDSMRFLD</sequence>
<reference evidence="2 3" key="1">
    <citation type="submission" date="2017-11" db="EMBL/GenBank/DDBJ databases">
        <title>Evolution of Phototrophy in the Chloroflexi Phylum Driven by Horizontal Gene Transfer.</title>
        <authorList>
            <person name="Ward L.M."/>
            <person name="Hemp J."/>
            <person name="Shih P.M."/>
            <person name="Mcglynn S.E."/>
            <person name="Fischer W."/>
        </authorList>
    </citation>
    <scope>NUCLEOTIDE SEQUENCE [LARGE SCALE GENOMIC DNA]</scope>
    <source>
        <strain evidence="2">JP3_13</strain>
    </source>
</reference>
<evidence type="ECO:0000313" key="3">
    <source>
        <dbReference type="Proteomes" id="UP000229681"/>
    </source>
</evidence>
<evidence type="ECO:0000313" key="2">
    <source>
        <dbReference type="EMBL" id="PJF36248.1"/>
    </source>
</evidence>
<proteinExistence type="predicted"/>
<evidence type="ECO:0000256" key="1">
    <source>
        <dbReference type="SAM" id="SignalP"/>
    </source>
</evidence>
<gene>
    <name evidence="2" type="ORF">CUN49_06395</name>
</gene>
<protein>
    <recommendedName>
        <fullName evidence="4">PsbP C-terminal domain-containing protein</fullName>
    </recommendedName>
</protein>
<dbReference type="AlphaFoldDB" id="A0A2M8PFC2"/>
<dbReference type="Proteomes" id="UP000229681">
    <property type="component" value="Unassembled WGS sequence"/>
</dbReference>
<dbReference type="EMBL" id="PGTM01000068">
    <property type="protein sequence ID" value="PJF36248.1"/>
    <property type="molecule type" value="Genomic_DNA"/>
</dbReference>
<keyword evidence="1" id="KW-0732">Signal</keyword>
<comment type="caution">
    <text evidence="2">The sequence shown here is derived from an EMBL/GenBank/DDBJ whole genome shotgun (WGS) entry which is preliminary data.</text>
</comment>
<name>A0A2M8PFC2_9CHLR</name>
<accession>A0A2M8PFC2</accession>
<organism evidence="2 3">
    <name type="scientific">Candidatus Thermofonsia Clade 1 bacterium</name>
    <dbReference type="NCBI Taxonomy" id="2364210"/>
    <lineage>
        <taxon>Bacteria</taxon>
        <taxon>Bacillati</taxon>
        <taxon>Chloroflexota</taxon>
        <taxon>Candidatus Thermofontia</taxon>
        <taxon>Candidatus Thermofonsia Clade 1</taxon>
    </lineage>
</organism>